<accession>A0A917PSX2</accession>
<evidence type="ECO:0000313" key="2">
    <source>
        <dbReference type="Proteomes" id="UP000635983"/>
    </source>
</evidence>
<dbReference type="EMBL" id="BMPO01000003">
    <property type="protein sequence ID" value="GGJ89801.1"/>
    <property type="molecule type" value="Genomic_DNA"/>
</dbReference>
<name>A0A917PSX2_9PSED</name>
<reference evidence="1" key="2">
    <citation type="submission" date="2020-09" db="EMBL/GenBank/DDBJ databases">
        <authorList>
            <person name="Sun Q."/>
            <person name="Ohkuma M."/>
        </authorList>
    </citation>
    <scope>NUCLEOTIDE SEQUENCE</scope>
    <source>
        <strain evidence="1">JCM 30078</strain>
    </source>
</reference>
<sequence length="92" mass="10558">MLELLANVFFHRMNDSQREDFGMTTLPLVYHRNGYELTRDEHGWLVRQHEQAVAGPFSQFHEAEREAKALPLTSWLGFGTCPSLIESPPSDV</sequence>
<evidence type="ECO:0000313" key="1">
    <source>
        <dbReference type="EMBL" id="GGJ89801.1"/>
    </source>
</evidence>
<gene>
    <name evidence="1" type="ORF">GCM10009304_14200</name>
</gene>
<dbReference type="AlphaFoldDB" id="A0A917PSX2"/>
<comment type="caution">
    <text evidence="1">The sequence shown here is derived from an EMBL/GenBank/DDBJ whole genome shotgun (WGS) entry which is preliminary data.</text>
</comment>
<reference evidence="1" key="1">
    <citation type="journal article" date="2014" name="Int. J. Syst. Evol. Microbiol.">
        <title>Complete genome sequence of Corynebacterium casei LMG S-19264T (=DSM 44701T), isolated from a smear-ripened cheese.</title>
        <authorList>
            <consortium name="US DOE Joint Genome Institute (JGI-PGF)"/>
            <person name="Walter F."/>
            <person name="Albersmeier A."/>
            <person name="Kalinowski J."/>
            <person name="Ruckert C."/>
        </authorList>
    </citation>
    <scope>NUCLEOTIDE SEQUENCE</scope>
    <source>
        <strain evidence="1">JCM 30078</strain>
    </source>
</reference>
<proteinExistence type="predicted"/>
<dbReference type="Proteomes" id="UP000635983">
    <property type="component" value="Unassembled WGS sequence"/>
</dbReference>
<protein>
    <submittedName>
        <fullName evidence="1">Uncharacterized protein</fullName>
    </submittedName>
</protein>
<organism evidence="1 2">
    <name type="scientific">Pseudomonas matsuisoli</name>
    <dbReference type="NCBI Taxonomy" id="1515666"/>
    <lineage>
        <taxon>Bacteria</taxon>
        <taxon>Pseudomonadati</taxon>
        <taxon>Pseudomonadota</taxon>
        <taxon>Gammaproteobacteria</taxon>
        <taxon>Pseudomonadales</taxon>
        <taxon>Pseudomonadaceae</taxon>
        <taxon>Pseudomonas</taxon>
    </lineage>
</organism>
<keyword evidence="2" id="KW-1185">Reference proteome</keyword>